<feature type="repeat" description="PPR" evidence="2">
    <location>
        <begin position="629"/>
        <end position="663"/>
    </location>
</feature>
<feature type="repeat" description="PPR" evidence="2">
    <location>
        <begin position="488"/>
        <end position="523"/>
    </location>
</feature>
<keyword evidence="5" id="KW-1185">Reference proteome</keyword>
<name>A0ABP0ZAZ8_9ROSI</name>
<feature type="repeat" description="PPR" evidence="2">
    <location>
        <begin position="59"/>
        <end position="94"/>
    </location>
</feature>
<feature type="repeat" description="PPR" evidence="2">
    <location>
        <begin position="594"/>
        <end position="628"/>
    </location>
</feature>
<proteinExistence type="predicted"/>
<keyword evidence="1" id="KW-0677">Repeat</keyword>
<protein>
    <recommendedName>
        <fullName evidence="6">Pentatricopeptide repeat-containing protein</fullName>
    </recommendedName>
</protein>
<sequence>MRLQCFALPTDRSRLKFPPKSIITPSISIFFTRTVNFLRHHPENGSDGGEWSPEESVADVSYWTKKIHGLCTKDRNVDEAIRLLDALRLHGYKLHPLNLGSIIHGLCDARRFHEAHCRFMLSVASWCVPDERTCNVLIARLLDYRSPYCTLRLLVCLFDAKPEFVPSIVNYNRLIDQFCSFSLPNVAHRVLFDMKSRGHCPNVVSYTALIDGYCRVGNVSAAEKLFDEMPENDVEPNSLTYSVLINGFLCKRDFETGKALMCKLWERMKGEMDPSVNSAAFAHLVDSLCLAGSFHEVFLIAEDVPQGQSVPEEFAYGQMIDSLCKAKRHHGASRIVYIMRKKGINPGLLSYNSIIHGLSKEGSCMRAYQLLVEGVEFGYSPSENTYKVLLEGLCKELDIQKAKEVLQIMIEKEGVDRTRIYNIYLRAVCLTNNSTELLNTLVVMLQTNCHPDVITLNTVIKGFCKVGSIEEALKVLNDMMIGKFCTPDYVTFTTIICGLLNVGRIRESLDILHKVMPEKGIVPGVITYNATIRGLFKLKQANQAMDTFDRMVRNGIQADSTTYAVIIDGLCDSNKIEEVKRFWKDIVWPSKIHDSFVYSAILKGLCHSSRFNEACHFLYELADSGVSPSIFCYNIVINTACKLGLKGEAYRLVTEMRKNGLAPDAVTWRILHKLHQNEMTQSLPEDLTNQPRDGDQTSSKTSNPVTILEPPYAFPFGKRFICLKHGFKTMKSDRSRPSKTWLKASTAPLLRFVAFFIDISNSYHNIHVSVVSQPYLTGLVKYPEALLRNIVHCSNFHIPDLYY</sequence>
<feature type="repeat" description="PPR" evidence="2">
    <location>
        <begin position="202"/>
        <end position="236"/>
    </location>
</feature>
<dbReference type="InterPro" id="IPR002885">
    <property type="entry name" value="PPR_rpt"/>
</dbReference>
<feature type="region of interest" description="Disordered" evidence="3">
    <location>
        <begin position="681"/>
        <end position="703"/>
    </location>
</feature>
<evidence type="ECO:0008006" key="6">
    <source>
        <dbReference type="Google" id="ProtNLM"/>
    </source>
</evidence>
<dbReference type="NCBIfam" id="TIGR00756">
    <property type="entry name" value="PPR"/>
    <property type="match status" value="8"/>
</dbReference>
<evidence type="ECO:0000256" key="2">
    <source>
        <dbReference type="PROSITE-ProRule" id="PRU00708"/>
    </source>
</evidence>
<reference evidence="4 5" key="1">
    <citation type="submission" date="2024-03" db="EMBL/GenBank/DDBJ databases">
        <authorList>
            <person name="Gkanogiannis A."/>
            <person name="Becerra Lopez-Lavalle L."/>
        </authorList>
    </citation>
    <scope>NUCLEOTIDE SEQUENCE [LARGE SCALE GENOMIC DNA]</scope>
</reference>
<feature type="repeat" description="PPR" evidence="2">
    <location>
        <begin position="452"/>
        <end position="487"/>
    </location>
</feature>
<evidence type="ECO:0000256" key="3">
    <source>
        <dbReference type="SAM" id="MobiDB-lite"/>
    </source>
</evidence>
<evidence type="ECO:0000313" key="5">
    <source>
        <dbReference type="Proteomes" id="UP001642487"/>
    </source>
</evidence>
<dbReference type="InterPro" id="IPR011990">
    <property type="entry name" value="TPR-like_helical_dom_sf"/>
</dbReference>
<evidence type="ECO:0000313" key="4">
    <source>
        <dbReference type="EMBL" id="CAK9329944.1"/>
    </source>
</evidence>
<dbReference type="EMBL" id="OZ021743">
    <property type="protein sequence ID" value="CAK9329944.1"/>
    <property type="molecule type" value="Genomic_DNA"/>
</dbReference>
<feature type="repeat" description="PPR" evidence="2">
    <location>
        <begin position="167"/>
        <end position="201"/>
    </location>
</feature>
<feature type="repeat" description="PPR" evidence="2">
    <location>
        <begin position="347"/>
        <end position="381"/>
    </location>
</feature>
<dbReference type="Proteomes" id="UP001642487">
    <property type="component" value="Chromosome 9"/>
</dbReference>
<gene>
    <name evidence="4" type="ORF">CITCOLO1_LOCUS22424</name>
</gene>
<dbReference type="Pfam" id="PF13041">
    <property type="entry name" value="PPR_2"/>
    <property type="match status" value="5"/>
</dbReference>
<dbReference type="Gene3D" id="1.25.40.10">
    <property type="entry name" value="Tetratricopeptide repeat domain"/>
    <property type="match status" value="6"/>
</dbReference>
<feature type="repeat" description="PPR" evidence="2">
    <location>
        <begin position="312"/>
        <end position="346"/>
    </location>
</feature>
<dbReference type="Pfam" id="PF01535">
    <property type="entry name" value="PPR"/>
    <property type="match status" value="3"/>
</dbReference>
<evidence type="ECO:0000256" key="1">
    <source>
        <dbReference type="ARBA" id="ARBA00022737"/>
    </source>
</evidence>
<organism evidence="4 5">
    <name type="scientific">Citrullus colocynthis</name>
    <name type="common">colocynth</name>
    <dbReference type="NCBI Taxonomy" id="252529"/>
    <lineage>
        <taxon>Eukaryota</taxon>
        <taxon>Viridiplantae</taxon>
        <taxon>Streptophyta</taxon>
        <taxon>Embryophyta</taxon>
        <taxon>Tracheophyta</taxon>
        <taxon>Spermatophyta</taxon>
        <taxon>Magnoliopsida</taxon>
        <taxon>eudicotyledons</taxon>
        <taxon>Gunneridae</taxon>
        <taxon>Pentapetalae</taxon>
        <taxon>rosids</taxon>
        <taxon>fabids</taxon>
        <taxon>Cucurbitales</taxon>
        <taxon>Cucurbitaceae</taxon>
        <taxon>Benincaseae</taxon>
        <taxon>Citrullus</taxon>
    </lineage>
</organism>
<dbReference type="PANTHER" id="PTHR45613:SF9">
    <property type="entry name" value="MITOCHONDRIAL GROUP I INTRON SPLICING FACTOR CCM1"/>
    <property type="match status" value="1"/>
</dbReference>
<feature type="repeat" description="PPR" evidence="2">
    <location>
        <begin position="524"/>
        <end position="558"/>
    </location>
</feature>
<dbReference type="PROSITE" id="PS51375">
    <property type="entry name" value="PPR"/>
    <property type="match status" value="10"/>
</dbReference>
<dbReference type="PANTHER" id="PTHR45613">
    <property type="entry name" value="PENTATRICOPEPTIDE REPEAT-CONTAINING PROTEIN"/>
    <property type="match status" value="1"/>
</dbReference>
<accession>A0ABP0ZAZ8</accession>